<keyword evidence="1" id="KW-0678">Repressor</keyword>
<dbReference type="InterPro" id="IPR009061">
    <property type="entry name" value="DNA-bd_dom_put_sf"/>
</dbReference>
<organism evidence="6 7">
    <name type="scientific">Epidermidibacterium keratini</name>
    <dbReference type="NCBI Taxonomy" id="1891644"/>
    <lineage>
        <taxon>Bacteria</taxon>
        <taxon>Bacillati</taxon>
        <taxon>Actinomycetota</taxon>
        <taxon>Actinomycetes</taxon>
        <taxon>Sporichthyales</taxon>
        <taxon>Sporichthyaceae</taxon>
        <taxon>Epidermidibacterium</taxon>
    </lineage>
</organism>
<accession>A0A7L4YMG9</accession>
<keyword evidence="7" id="KW-1185">Reference proteome</keyword>
<sequence length="148" mass="16388">MKVNSDVTNALRIGELAARTGVPTHRLRHYEDRGLLCSFRAANGYRYFAEEAVIAVARIATLLHAGLNLDEVAEVLEQTDGPDSAALDERAKEVLRARAMLLEVQISCMASAKRALERIADEGEILPIEQYDACGVRMQPFNLISRPH</sequence>
<keyword evidence="3" id="KW-0238">DNA-binding</keyword>
<reference evidence="6 7" key="1">
    <citation type="journal article" date="2018" name="Int. J. Syst. Evol. Microbiol.">
        <title>Epidermidibacterium keratini gen. nov., sp. nov., a member of the family Sporichthyaceae, isolated from keratin epidermis.</title>
        <authorList>
            <person name="Lee D.G."/>
            <person name="Trujillo M.E."/>
            <person name="Kang S."/>
            <person name="Nam J.J."/>
            <person name="Kim Y.J."/>
        </authorList>
    </citation>
    <scope>NUCLEOTIDE SEQUENCE [LARGE SCALE GENOMIC DNA]</scope>
    <source>
        <strain evidence="6 7">EPI-7</strain>
    </source>
</reference>
<dbReference type="InParanoid" id="A0A7L4YMG9"/>
<dbReference type="Pfam" id="PF13411">
    <property type="entry name" value="MerR_1"/>
    <property type="match status" value="1"/>
</dbReference>
<dbReference type="PROSITE" id="PS50937">
    <property type="entry name" value="HTH_MERR_2"/>
    <property type="match status" value="1"/>
</dbReference>
<dbReference type="InterPro" id="IPR000551">
    <property type="entry name" value="MerR-type_HTH_dom"/>
</dbReference>
<dbReference type="SMART" id="SM00422">
    <property type="entry name" value="HTH_MERR"/>
    <property type="match status" value="1"/>
</dbReference>
<evidence type="ECO:0000256" key="1">
    <source>
        <dbReference type="ARBA" id="ARBA00022491"/>
    </source>
</evidence>
<feature type="domain" description="HTH merR-type" evidence="5">
    <location>
        <begin position="10"/>
        <end position="78"/>
    </location>
</feature>
<dbReference type="AlphaFoldDB" id="A0A7L4YMG9"/>
<dbReference type="EMBL" id="CP047156">
    <property type="protein sequence ID" value="QHC00024.1"/>
    <property type="molecule type" value="Genomic_DNA"/>
</dbReference>
<dbReference type="Gene3D" id="1.10.1660.10">
    <property type="match status" value="1"/>
</dbReference>
<dbReference type="RefSeq" id="WP_159544095.1">
    <property type="nucleotide sequence ID" value="NZ_CP047156.1"/>
</dbReference>
<evidence type="ECO:0000313" key="6">
    <source>
        <dbReference type="EMBL" id="QHC00024.1"/>
    </source>
</evidence>
<name>A0A7L4YMG9_9ACTN</name>
<dbReference type="SUPFAM" id="SSF46955">
    <property type="entry name" value="Putative DNA-binding domain"/>
    <property type="match status" value="1"/>
</dbReference>
<dbReference type="InterPro" id="IPR047057">
    <property type="entry name" value="MerR_fam"/>
</dbReference>
<dbReference type="GO" id="GO:0003677">
    <property type="term" value="F:DNA binding"/>
    <property type="evidence" value="ECO:0007669"/>
    <property type="project" value="UniProtKB-KW"/>
</dbReference>
<evidence type="ECO:0000313" key="7">
    <source>
        <dbReference type="Proteomes" id="UP000463857"/>
    </source>
</evidence>
<dbReference type="GO" id="GO:0003700">
    <property type="term" value="F:DNA-binding transcription factor activity"/>
    <property type="evidence" value="ECO:0007669"/>
    <property type="project" value="InterPro"/>
</dbReference>
<dbReference type="KEGG" id="eke:EK0264_06875"/>
<dbReference type="PANTHER" id="PTHR30204">
    <property type="entry name" value="REDOX-CYCLING DRUG-SENSING TRANSCRIPTIONAL ACTIVATOR SOXR"/>
    <property type="match status" value="1"/>
</dbReference>
<evidence type="ECO:0000256" key="2">
    <source>
        <dbReference type="ARBA" id="ARBA00023015"/>
    </source>
</evidence>
<evidence type="ECO:0000259" key="5">
    <source>
        <dbReference type="PROSITE" id="PS50937"/>
    </source>
</evidence>
<protein>
    <submittedName>
        <fullName evidence="6">MerR family transcriptional regulator</fullName>
    </submittedName>
</protein>
<dbReference type="FunCoup" id="A0A7L4YMG9">
    <property type="interactions" value="6"/>
</dbReference>
<dbReference type="PANTHER" id="PTHR30204:SF69">
    <property type="entry name" value="MERR-FAMILY TRANSCRIPTIONAL REGULATOR"/>
    <property type="match status" value="1"/>
</dbReference>
<dbReference type="OrthoDB" id="3824912at2"/>
<keyword evidence="2" id="KW-0805">Transcription regulation</keyword>
<gene>
    <name evidence="6" type="ORF">EK0264_06875</name>
</gene>
<evidence type="ECO:0000256" key="3">
    <source>
        <dbReference type="ARBA" id="ARBA00023125"/>
    </source>
</evidence>
<keyword evidence="4" id="KW-0804">Transcription</keyword>
<dbReference type="Proteomes" id="UP000463857">
    <property type="component" value="Chromosome"/>
</dbReference>
<proteinExistence type="predicted"/>
<evidence type="ECO:0000256" key="4">
    <source>
        <dbReference type="ARBA" id="ARBA00023163"/>
    </source>
</evidence>